<keyword evidence="3" id="KW-0687">Ribonucleoprotein</keyword>
<dbReference type="eggNOG" id="ENOG502S54F">
    <property type="taxonomic scope" value="Eukaryota"/>
</dbReference>
<keyword evidence="2" id="KW-0689">Ribosomal protein</keyword>
<gene>
    <name evidence="5" type="ORF">BN7_6514</name>
</gene>
<organism evidence="5 6">
    <name type="scientific">Wickerhamomyces ciferrii (strain ATCC 14091 / BCRC 22168 / CBS 111 / JCM 3599 / NBRC 0793 / NRRL Y-1031 F-60-10)</name>
    <name type="common">Yeast</name>
    <name type="synonym">Pichia ciferrii</name>
    <dbReference type="NCBI Taxonomy" id="1206466"/>
    <lineage>
        <taxon>Eukaryota</taxon>
        <taxon>Fungi</taxon>
        <taxon>Dikarya</taxon>
        <taxon>Ascomycota</taxon>
        <taxon>Saccharomycotina</taxon>
        <taxon>Saccharomycetes</taxon>
        <taxon>Phaffomycetales</taxon>
        <taxon>Wickerhamomycetaceae</taxon>
        <taxon>Wickerhamomyces</taxon>
    </lineage>
</organism>
<dbReference type="Proteomes" id="UP000009328">
    <property type="component" value="Unassembled WGS sequence"/>
</dbReference>
<dbReference type="SUPFAM" id="SSF55658">
    <property type="entry name" value="L9 N-domain-like"/>
    <property type="match status" value="1"/>
</dbReference>
<dbReference type="GO" id="GO:0005840">
    <property type="term" value="C:ribosome"/>
    <property type="evidence" value="ECO:0007669"/>
    <property type="project" value="UniProtKB-KW"/>
</dbReference>
<sequence length="239" mass="26738">MSSILYKALPSARIPLVRYSARSKRLNKAEVQLLKDFPNVGVKGQIVKVSHSLMRNTLHRYNGAAYILPNQGPRIPVVKPKRNNLTFSNTNVETQVKVEKPKPIEIKPEIKQQPKQQSKPEIKIPGLLLNIPTNSQSTPKTNISPSDSLSLFKLSRELSTSLTINKPGLNDTNLSEALTKKDIVSFINSSVTSKIQESNLEIKSNSNETINKIELFDDYNLLIWKDEENIAINLTVSPA</sequence>
<comment type="similarity">
    <text evidence="1">Belongs to the bacterial ribosomal protein bL9 family.</text>
</comment>
<accession>K0KZY0</accession>
<evidence type="ECO:0000256" key="3">
    <source>
        <dbReference type="ARBA" id="ARBA00023274"/>
    </source>
</evidence>
<name>K0KZY0_WICCF</name>
<dbReference type="InParanoid" id="K0KZY0"/>
<dbReference type="STRING" id="1206466.K0KZY0"/>
<dbReference type="HOGENOM" id="CLU_076668_0_0_1"/>
<dbReference type="InterPro" id="IPR036935">
    <property type="entry name" value="Ribosomal_bL9_N_sf"/>
</dbReference>
<evidence type="ECO:0000256" key="2">
    <source>
        <dbReference type="ARBA" id="ARBA00022980"/>
    </source>
</evidence>
<evidence type="ECO:0000256" key="1">
    <source>
        <dbReference type="ARBA" id="ARBA00010605"/>
    </source>
</evidence>
<dbReference type="Gene3D" id="3.40.5.10">
    <property type="entry name" value="Ribosomal protein L9, N-terminal domain"/>
    <property type="match status" value="1"/>
</dbReference>
<proteinExistence type="inferred from homology"/>
<dbReference type="GO" id="GO:0006412">
    <property type="term" value="P:translation"/>
    <property type="evidence" value="ECO:0007669"/>
    <property type="project" value="InterPro"/>
</dbReference>
<dbReference type="Pfam" id="PF01281">
    <property type="entry name" value="Ribosomal_L9_N"/>
    <property type="match status" value="1"/>
</dbReference>
<reference evidence="5 6" key="1">
    <citation type="journal article" date="2012" name="Eukaryot. Cell">
        <title>Draft genome sequence of Wickerhamomyces ciferrii NRRL Y-1031 F-60-10.</title>
        <authorList>
            <person name="Schneider J."/>
            <person name="Andrea H."/>
            <person name="Blom J."/>
            <person name="Jaenicke S."/>
            <person name="Ruckert C."/>
            <person name="Schorsch C."/>
            <person name="Szczepanowski R."/>
            <person name="Farwick M."/>
            <person name="Goesmann A."/>
            <person name="Puhler A."/>
            <person name="Schaffer S."/>
            <person name="Tauch A."/>
            <person name="Kohler T."/>
            <person name="Brinkrolf K."/>
        </authorList>
    </citation>
    <scope>NUCLEOTIDE SEQUENCE [LARGE SCALE GENOMIC DNA]</scope>
    <source>
        <strain evidence="6">ATCC 14091 / BCRC 22168 / CBS 111 / JCM 3599 / NBRC 0793 / NRRL Y-1031 F-60-10</strain>
    </source>
</reference>
<dbReference type="InterPro" id="IPR000244">
    <property type="entry name" value="Ribosomal_bL9"/>
</dbReference>
<dbReference type="EMBL" id="CAIF01000286">
    <property type="protein sequence ID" value="CCH46909.1"/>
    <property type="molecule type" value="Genomic_DNA"/>
</dbReference>
<dbReference type="PANTHER" id="PTHR21368">
    <property type="entry name" value="50S RIBOSOMAL PROTEIN L9"/>
    <property type="match status" value="1"/>
</dbReference>
<dbReference type="InterPro" id="IPR020070">
    <property type="entry name" value="Ribosomal_bL9_N"/>
</dbReference>
<dbReference type="AlphaFoldDB" id="K0KZY0"/>
<dbReference type="InterPro" id="IPR009027">
    <property type="entry name" value="Ribosomal_bL9/RNase_H1_N"/>
</dbReference>
<keyword evidence="6" id="KW-1185">Reference proteome</keyword>
<dbReference type="GO" id="GO:0003735">
    <property type="term" value="F:structural constituent of ribosome"/>
    <property type="evidence" value="ECO:0007669"/>
    <property type="project" value="InterPro"/>
</dbReference>
<evidence type="ECO:0000313" key="5">
    <source>
        <dbReference type="EMBL" id="CCH46909.1"/>
    </source>
</evidence>
<feature type="domain" description="Ribosomal protein L9" evidence="4">
    <location>
        <begin position="30"/>
        <end position="66"/>
    </location>
</feature>
<protein>
    <recommendedName>
        <fullName evidence="4">Ribosomal protein L9 domain-containing protein</fullName>
    </recommendedName>
</protein>
<evidence type="ECO:0000259" key="4">
    <source>
        <dbReference type="Pfam" id="PF01281"/>
    </source>
</evidence>
<evidence type="ECO:0000313" key="6">
    <source>
        <dbReference type="Proteomes" id="UP000009328"/>
    </source>
</evidence>
<dbReference type="GO" id="GO:1990904">
    <property type="term" value="C:ribonucleoprotein complex"/>
    <property type="evidence" value="ECO:0007669"/>
    <property type="project" value="UniProtKB-KW"/>
</dbReference>
<comment type="caution">
    <text evidence="5">The sequence shown here is derived from an EMBL/GenBank/DDBJ whole genome shotgun (WGS) entry which is preliminary data.</text>
</comment>